<feature type="chain" id="PRO_5040396890" description="Secreted peptide" evidence="2">
    <location>
        <begin position="22"/>
        <end position="71"/>
    </location>
</feature>
<organism evidence="3 4">
    <name type="scientific">Dactylonectria estremocensis</name>
    <dbReference type="NCBI Taxonomy" id="1079267"/>
    <lineage>
        <taxon>Eukaryota</taxon>
        <taxon>Fungi</taxon>
        <taxon>Dikarya</taxon>
        <taxon>Ascomycota</taxon>
        <taxon>Pezizomycotina</taxon>
        <taxon>Sordariomycetes</taxon>
        <taxon>Hypocreomycetidae</taxon>
        <taxon>Hypocreales</taxon>
        <taxon>Nectriaceae</taxon>
        <taxon>Dactylonectria</taxon>
    </lineage>
</organism>
<protein>
    <recommendedName>
        <fullName evidence="5">Secreted peptide</fullName>
    </recommendedName>
</protein>
<gene>
    <name evidence="3" type="ORF">B0J13DRAFT_160822</name>
</gene>
<feature type="transmembrane region" description="Helical" evidence="1">
    <location>
        <begin position="45"/>
        <end position="65"/>
    </location>
</feature>
<feature type="signal peptide" evidence="2">
    <location>
        <begin position="1"/>
        <end position="21"/>
    </location>
</feature>
<dbReference type="Proteomes" id="UP000717696">
    <property type="component" value="Unassembled WGS sequence"/>
</dbReference>
<comment type="caution">
    <text evidence="3">The sequence shown here is derived from an EMBL/GenBank/DDBJ whole genome shotgun (WGS) entry which is preliminary data.</text>
</comment>
<dbReference type="EMBL" id="JAGMUU010000027">
    <property type="protein sequence ID" value="KAH7121955.1"/>
    <property type="molecule type" value="Genomic_DNA"/>
</dbReference>
<dbReference type="AlphaFoldDB" id="A0A9P9IJW1"/>
<keyword evidence="1" id="KW-0812">Transmembrane</keyword>
<keyword evidence="1" id="KW-0472">Membrane</keyword>
<evidence type="ECO:0008006" key="5">
    <source>
        <dbReference type="Google" id="ProtNLM"/>
    </source>
</evidence>
<proteinExistence type="predicted"/>
<sequence>MRCSLCLLLIFCFLSLAPLNSFLVVLCRSLSWRITNPDHGRYLDLFVACIANPLHVSSAIITIILQDGRMP</sequence>
<evidence type="ECO:0000313" key="3">
    <source>
        <dbReference type="EMBL" id="KAH7121955.1"/>
    </source>
</evidence>
<evidence type="ECO:0000313" key="4">
    <source>
        <dbReference type="Proteomes" id="UP000717696"/>
    </source>
</evidence>
<keyword evidence="2" id="KW-0732">Signal</keyword>
<evidence type="ECO:0000256" key="1">
    <source>
        <dbReference type="SAM" id="Phobius"/>
    </source>
</evidence>
<reference evidence="3" key="1">
    <citation type="journal article" date="2021" name="Nat. Commun.">
        <title>Genetic determinants of endophytism in the Arabidopsis root mycobiome.</title>
        <authorList>
            <person name="Mesny F."/>
            <person name="Miyauchi S."/>
            <person name="Thiergart T."/>
            <person name="Pickel B."/>
            <person name="Atanasova L."/>
            <person name="Karlsson M."/>
            <person name="Huettel B."/>
            <person name="Barry K.W."/>
            <person name="Haridas S."/>
            <person name="Chen C."/>
            <person name="Bauer D."/>
            <person name="Andreopoulos W."/>
            <person name="Pangilinan J."/>
            <person name="LaButti K."/>
            <person name="Riley R."/>
            <person name="Lipzen A."/>
            <person name="Clum A."/>
            <person name="Drula E."/>
            <person name="Henrissat B."/>
            <person name="Kohler A."/>
            <person name="Grigoriev I.V."/>
            <person name="Martin F.M."/>
            <person name="Hacquard S."/>
        </authorList>
    </citation>
    <scope>NUCLEOTIDE SEQUENCE</scope>
    <source>
        <strain evidence="3">MPI-CAGE-AT-0021</strain>
    </source>
</reference>
<name>A0A9P9IJW1_9HYPO</name>
<keyword evidence="4" id="KW-1185">Reference proteome</keyword>
<accession>A0A9P9IJW1</accession>
<evidence type="ECO:0000256" key="2">
    <source>
        <dbReference type="SAM" id="SignalP"/>
    </source>
</evidence>
<keyword evidence="1" id="KW-1133">Transmembrane helix</keyword>